<dbReference type="CDD" id="cd02966">
    <property type="entry name" value="TlpA_like_family"/>
    <property type="match status" value="1"/>
</dbReference>
<dbReference type="InterPro" id="IPR033395">
    <property type="entry name" value="DUF5106"/>
</dbReference>
<dbReference type="PANTHER" id="PTHR42852">
    <property type="entry name" value="THIOL:DISULFIDE INTERCHANGE PROTEIN DSBE"/>
    <property type="match status" value="1"/>
</dbReference>
<feature type="domain" description="Thioredoxin" evidence="2">
    <location>
        <begin position="332"/>
        <end position="484"/>
    </location>
</feature>
<dbReference type="EMBL" id="SMJU01000014">
    <property type="protein sequence ID" value="TDB61409.1"/>
    <property type="molecule type" value="Genomic_DNA"/>
</dbReference>
<dbReference type="SUPFAM" id="SSF52833">
    <property type="entry name" value="Thioredoxin-like"/>
    <property type="match status" value="1"/>
</dbReference>
<dbReference type="RefSeq" id="WP_132120884.1">
    <property type="nucleotide sequence ID" value="NZ_SMJU01000014.1"/>
</dbReference>
<sequence>MKKGISTTVCTVLLAFISVLSASAQGYRIEATLSGLSNATCILGHYNYSNQQFLAKDTAQTNADGMLVFEDTKPLPGGLYLILLPGQKRWIEVVYSGTETDFSLATDTVTIVNNMVVKGSEENRIFYEYQKELRGIMEEMEALNLERKLKTDNVSTALVSKKMNEAQQQFNAYRKKFIEENKTTFTAKLLKASAEPEIPEAPTLPNGRKDSLWVFNYYKAHFWDNFDLTDERLLRAPFLKPKLDRYVKDLIVQVPDSINKDVDALVAKVGDNEELRSYIIYYVSSEYENPKVVGTEGVFVHMAEKYYLSGKMEVSDDAKRRIGERVATMKPMLVDKIMPDLALSDPTRKPVSIYGINADYTVLFFYSPTCGHCKEAAPKLKEFYDANKSKNVKVLAIATDQSPEDWKKYIQDYKLEELTHGYDFTFRTDYRSQFDVFATPSIYVLDKKKKIIARRMPVEQLDDFFNFYLRTHPETTTAVKAKAGK</sequence>
<feature type="chain" id="PRO_5020933023" evidence="1">
    <location>
        <begin position="25"/>
        <end position="485"/>
    </location>
</feature>
<dbReference type="OrthoDB" id="6399635at2"/>
<dbReference type="InterPro" id="IPR025380">
    <property type="entry name" value="DUF4369"/>
</dbReference>
<keyword evidence="4" id="KW-1185">Reference proteome</keyword>
<accession>A0A4R4K5F9</accession>
<proteinExistence type="predicted"/>
<evidence type="ECO:0000313" key="4">
    <source>
        <dbReference type="Proteomes" id="UP000295706"/>
    </source>
</evidence>
<reference evidence="3 4" key="1">
    <citation type="submission" date="2019-02" db="EMBL/GenBank/DDBJ databases">
        <title>Arundinibacter roseus gen. nov., sp. nov., a new member of the family Cytophagaceae.</title>
        <authorList>
            <person name="Szuroczki S."/>
            <person name="Khayer B."/>
            <person name="Sproer C."/>
            <person name="Toumi M."/>
            <person name="Szabo A."/>
            <person name="Felfoldi T."/>
            <person name="Schumann P."/>
            <person name="Toth E."/>
        </authorList>
    </citation>
    <scope>NUCLEOTIDE SEQUENCE [LARGE SCALE GENOMIC DNA]</scope>
    <source>
        <strain evidence="3 4">DMA-k-7a</strain>
    </source>
</reference>
<dbReference type="InterPro" id="IPR050553">
    <property type="entry name" value="Thioredoxin_ResA/DsbE_sf"/>
</dbReference>
<dbReference type="PANTHER" id="PTHR42852:SF13">
    <property type="entry name" value="PROTEIN DIPZ"/>
    <property type="match status" value="1"/>
</dbReference>
<dbReference type="Pfam" id="PF14289">
    <property type="entry name" value="DUF4369"/>
    <property type="match status" value="1"/>
</dbReference>
<organism evidence="3 4">
    <name type="scientific">Arundinibacter roseus</name>
    <dbReference type="NCBI Taxonomy" id="2070510"/>
    <lineage>
        <taxon>Bacteria</taxon>
        <taxon>Pseudomonadati</taxon>
        <taxon>Bacteroidota</taxon>
        <taxon>Cytophagia</taxon>
        <taxon>Cytophagales</taxon>
        <taxon>Spirosomataceae</taxon>
        <taxon>Arundinibacter</taxon>
    </lineage>
</organism>
<dbReference type="PROSITE" id="PS51352">
    <property type="entry name" value="THIOREDOXIN_2"/>
    <property type="match status" value="1"/>
</dbReference>
<dbReference type="Pfam" id="PF13905">
    <property type="entry name" value="Thioredoxin_8"/>
    <property type="match status" value="1"/>
</dbReference>
<comment type="caution">
    <text evidence="3">The sequence shown here is derived from an EMBL/GenBank/DDBJ whole genome shotgun (WGS) entry which is preliminary data.</text>
</comment>
<dbReference type="InterPro" id="IPR012336">
    <property type="entry name" value="Thioredoxin-like_fold"/>
</dbReference>
<feature type="signal peptide" evidence="1">
    <location>
        <begin position="1"/>
        <end position="24"/>
    </location>
</feature>
<evidence type="ECO:0000313" key="3">
    <source>
        <dbReference type="EMBL" id="TDB61409.1"/>
    </source>
</evidence>
<keyword evidence="1" id="KW-0732">Signal</keyword>
<protein>
    <submittedName>
        <fullName evidence="3">Redoxin domain-containing protein</fullName>
    </submittedName>
</protein>
<evidence type="ECO:0000259" key="2">
    <source>
        <dbReference type="PROSITE" id="PS51352"/>
    </source>
</evidence>
<dbReference type="Pfam" id="PF17127">
    <property type="entry name" value="DUF5106"/>
    <property type="match status" value="1"/>
</dbReference>
<name>A0A4R4K5F9_9BACT</name>
<gene>
    <name evidence="3" type="ORF">EZE20_19585</name>
</gene>
<dbReference type="AlphaFoldDB" id="A0A4R4K5F9"/>
<dbReference type="Proteomes" id="UP000295706">
    <property type="component" value="Unassembled WGS sequence"/>
</dbReference>
<evidence type="ECO:0000256" key="1">
    <source>
        <dbReference type="SAM" id="SignalP"/>
    </source>
</evidence>
<dbReference type="Gene3D" id="3.40.30.10">
    <property type="entry name" value="Glutaredoxin"/>
    <property type="match status" value="1"/>
</dbReference>
<dbReference type="InterPro" id="IPR036249">
    <property type="entry name" value="Thioredoxin-like_sf"/>
</dbReference>
<dbReference type="InterPro" id="IPR013766">
    <property type="entry name" value="Thioredoxin_domain"/>
</dbReference>